<dbReference type="PROSITE" id="PS51278">
    <property type="entry name" value="GATASE_TYPE_2"/>
    <property type="match status" value="1"/>
</dbReference>
<dbReference type="RefSeq" id="WP_329509710.1">
    <property type="nucleotide sequence ID" value="NZ_BAAAYZ010000168.1"/>
</dbReference>
<evidence type="ECO:0000256" key="8">
    <source>
        <dbReference type="ARBA" id="ARBA00048741"/>
    </source>
</evidence>
<dbReference type="EC" id="6.3.5.4" evidence="3"/>
<dbReference type="PIRSF" id="PIRSF001589">
    <property type="entry name" value="Asn_synthetase_glu-h"/>
    <property type="match status" value="1"/>
</dbReference>
<dbReference type="EMBL" id="JAYWVC010000103">
    <property type="protein sequence ID" value="MED7825296.1"/>
    <property type="molecule type" value="Genomic_DNA"/>
</dbReference>
<keyword evidence="6" id="KW-0028">Amino-acid biosynthesis</keyword>
<evidence type="ECO:0000256" key="4">
    <source>
        <dbReference type="ARBA" id="ARBA00022741"/>
    </source>
</evidence>
<evidence type="ECO:0000256" key="7">
    <source>
        <dbReference type="ARBA" id="ARBA00022962"/>
    </source>
</evidence>
<proteinExistence type="inferred from homology"/>
<sequence>MLAAPCPDLGRRAETGRWGRRLVFDPGGYLMCGFVVLLNRPAGNGAPDQDPCATITHRGPDASGHAEVGGGNWHAALHFRRLAVVDLAPRSDQPFGSPERGLLVYNGELYNAPQLREALRKRHVTFTTEGDTEVLYELLLQPDAPRLLDQTDGMFAFALVLPDGEVRYGRDRLGVKPLYTASDASGRLVALASEIEPLRAAGLTGGVDPVAVAQGAMFLWTPPPRTGWHRVRVVPAGTALSGRAPQYQALSAWWKASAVAPVEDIGAAVRASVARQVRADVTVGLLLSGGLDSTWLGVEMVRNGFFGPAFAARPRGAAATTEPFEDDAPYAARVAHRLGLPLTWVDLDVDVLRRIPELVTTVEVPFGDPAAIALMQLSRAARDHATVLLSGLGVEELFLGYERYQAVLLLQRLPAWTRPALGATALLPGPRRYRRRADKLGRLLHLGARDWAWATQAYYSWREWEALSPVVGLEAVTERHREIADTVLDAGGTPLAALAECDRRLFLPGLNLLYGDRASMRASVELRVPFLGEPVVAASLGAVAEEQLRVGDGKARFRAAAVASGVPEFVARRTKTGFGAPVRSLLRQHGERLWSEVRRSPLFDDVFDRRAADRFVAEHVGGRCDRGLAVFGLFSAAVWWEQNAVGNPGRTADVLSGYEAAAVP</sequence>
<keyword evidence="11" id="KW-1185">Reference proteome</keyword>
<dbReference type="PANTHER" id="PTHR43284">
    <property type="entry name" value="ASPARAGINE SYNTHETASE (GLUTAMINE-HYDROLYZING)"/>
    <property type="match status" value="1"/>
</dbReference>
<dbReference type="InterPro" id="IPR017932">
    <property type="entry name" value="GATase_2_dom"/>
</dbReference>
<comment type="catalytic activity">
    <reaction evidence="8">
        <text>L-aspartate + L-glutamine + ATP + H2O = L-asparagine + L-glutamate + AMP + diphosphate + H(+)</text>
        <dbReference type="Rhea" id="RHEA:12228"/>
        <dbReference type="ChEBI" id="CHEBI:15377"/>
        <dbReference type="ChEBI" id="CHEBI:15378"/>
        <dbReference type="ChEBI" id="CHEBI:29985"/>
        <dbReference type="ChEBI" id="CHEBI:29991"/>
        <dbReference type="ChEBI" id="CHEBI:30616"/>
        <dbReference type="ChEBI" id="CHEBI:33019"/>
        <dbReference type="ChEBI" id="CHEBI:58048"/>
        <dbReference type="ChEBI" id="CHEBI:58359"/>
        <dbReference type="ChEBI" id="CHEBI:456215"/>
        <dbReference type="EC" id="6.3.5.4"/>
    </reaction>
</comment>
<dbReference type="InterPro" id="IPR006426">
    <property type="entry name" value="Asn_synth_AEB"/>
</dbReference>
<dbReference type="InterPro" id="IPR033738">
    <property type="entry name" value="AsnB_N"/>
</dbReference>
<name>A0ABU7FMF2_9ACTN</name>
<dbReference type="CDD" id="cd01991">
    <property type="entry name" value="Asn_synthase_B_C"/>
    <property type="match status" value="1"/>
</dbReference>
<gene>
    <name evidence="10" type="ORF">VXC91_25740</name>
</gene>
<dbReference type="SUPFAM" id="SSF52402">
    <property type="entry name" value="Adenine nucleotide alpha hydrolases-like"/>
    <property type="match status" value="1"/>
</dbReference>
<dbReference type="PANTHER" id="PTHR43284:SF1">
    <property type="entry name" value="ASPARAGINE SYNTHETASE"/>
    <property type="match status" value="1"/>
</dbReference>
<protein>
    <recommendedName>
        <fullName evidence="3">asparagine synthase (glutamine-hydrolyzing)</fullName>
        <ecNumber evidence="3">6.3.5.4</ecNumber>
    </recommendedName>
</protein>
<dbReference type="Proteomes" id="UP001333996">
    <property type="component" value="Unassembled WGS sequence"/>
</dbReference>
<dbReference type="CDD" id="cd00712">
    <property type="entry name" value="AsnB"/>
    <property type="match status" value="1"/>
</dbReference>
<evidence type="ECO:0000256" key="2">
    <source>
        <dbReference type="ARBA" id="ARBA00005752"/>
    </source>
</evidence>
<dbReference type="Pfam" id="PF00733">
    <property type="entry name" value="Asn_synthase"/>
    <property type="match status" value="1"/>
</dbReference>
<comment type="pathway">
    <text evidence="1">Amino-acid biosynthesis; L-asparagine biosynthesis; L-asparagine from L-aspartate (L-Gln route): step 1/1.</text>
</comment>
<comment type="similarity">
    <text evidence="2">Belongs to the asparagine synthetase family.</text>
</comment>
<evidence type="ECO:0000259" key="9">
    <source>
        <dbReference type="PROSITE" id="PS51278"/>
    </source>
</evidence>
<dbReference type="Gene3D" id="3.60.20.10">
    <property type="entry name" value="Glutamine Phosphoribosylpyrophosphate, subunit 1, domain 1"/>
    <property type="match status" value="1"/>
</dbReference>
<dbReference type="InterPro" id="IPR051786">
    <property type="entry name" value="ASN_synthetase/amidase"/>
</dbReference>
<keyword evidence="5" id="KW-0067">ATP-binding</keyword>
<organism evidence="10 11">
    <name type="scientific">Streptomyces chiangmaiensis</name>
    <dbReference type="NCBI Taxonomy" id="766497"/>
    <lineage>
        <taxon>Bacteria</taxon>
        <taxon>Bacillati</taxon>
        <taxon>Actinomycetota</taxon>
        <taxon>Actinomycetes</taxon>
        <taxon>Kitasatosporales</taxon>
        <taxon>Streptomycetaceae</taxon>
        <taxon>Streptomyces</taxon>
    </lineage>
</organism>
<accession>A0ABU7FMF2</accession>
<dbReference type="InterPro" id="IPR001962">
    <property type="entry name" value="Asn_synthase"/>
</dbReference>
<dbReference type="SUPFAM" id="SSF56235">
    <property type="entry name" value="N-terminal nucleophile aminohydrolases (Ntn hydrolases)"/>
    <property type="match status" value="1"/>
</dbReference>
<dbReference type="Pfam" id="PF13537">
    <property type="entry name" value="GATase_7"/>
    <property type="match status" value="1"/>
</dbReference>
<keyword evidence="4" id="KW-0547">Nucleotide-binding</keyword>
<dbReference type="InterPro" id="IPR014729">
    <property type="entry name" value="Rossmann-like_a/b/a_fold"/>
</dbReference>
<keyword evidence="6" id="KW-0061">Asparagine biosynthesis</keyword>
<evidence type="ECO:0000313" key="11">
    <source>
        <dbReference type="Proteomes" id="UP001333996"/>
    </source>
</evidence>
<evidence type="ECO:0000256" key="3">
    <source>
        <dbReference type="ARBA" id="ARBA00012737"/>
    </source>
</evidence>
<evidence type="ECO:0000256" key="1">
    <source>
        <dbReference type="ARBA" id="ARBA00005187"/>
    </source>
</evidence>
<evidence type="ECO:0000256" key="5">
    <source>
        <dbReference type="ARBA" id="ARBA00022840"/>
    </source>
</evidence>
<feature type="domain" description="Glutamine amidotransferase type-2" evidence="9">
    <location>
        <begin position="32"/>
        <end position="223"/>
    </location>
</feature>
<reference evidence="10" key="1">
    <citation type="submission" date="2024-01" db="EMBL/GenBank/DDBJ databases">
        <title>First draft genome sequence data of TA4-1, the type strain of Gram-positive actinobacterium Streptomyces chiangmaiensis.</title>
        <authorList>
            <person name="Yasawong M."/>
            <person name="Nantapong N."/>
        </authorList>
    </citation>
    <scope>NUCLEOTIDE SEQUENCE</scope>
    <source>
        <strain evidence="10">TA4-1</strain>
    </source>
</reference>
<dbReference type="InterPro" id="IPR029055">
    <property type="entry name" value="Ntn_hydrolases_N"/>
</dbReference>
<evidence type="ECO:0000313" key="10">
    <source>
        <dbReference type="EMBL" id="MED7825296.1"/>
    </source>
</evidence>
<comment type="caution">
    <text evidence="10">The sequence shown here is derived from an EMBL/GenBank/DDBJ whole genome shotgun (WGS) entry which is preliminary data.</text>
</comment>
<dbReference type="Gene3D" id="3.40.50.620">
    <property type="entry name" value="HUPs"/>
    <property type="match status" value="1"/>
</dbReference>
<evidence type="ECO:0000256" key="6">
    <source>
        <dbReference type="ARBA" id="ARBA00022888"/>
    </source>
</evidence>
<keyword evidence="7" id="KW-0315">Glutamine amidotransferase</keyword>